<dbReference type="Pfam" id="PF10082">
    <property type="entry name" value="BBP2_2"/>
    <property type="match status" value="1"/>
</dbReference>
<protein>
    <submittedName>
        <fullName evidence="2">Outer membrane beta-barrel protein</fullName>
    </submittedName>
</protein>
<reference evidence="2 3" key="2">
    <citation type="submission" date="2020-03" db="EMBL/GenBank/DDBJ databases">
        <title>Devosia chinhatensis sp. nov., isolated from a hexachlorocyclohexane (HCH) dump site in India.</title>
        <authorList>
            <person name="Kumar M."/>
            <person name="Lal R."/>
        </authorList>
    </citation>
    <scope>NUCLEOTIDE SEQUENCE [LARGE SCALE GENOMIC DNA]</scope>
    <source>
        <strain evidence="2 3">H239</strain>
    </source>
</reference>
<dbReference type="RefSeq" id="WP_164533002.1">
    <property type="nucleotide sequence ID" value="NZ_JAALFG010000001.1"/>
</dbReference>
<proteinExistence type="predicted"/>
<dbReference type="EMBL" id="JAALFG010000001">
    <property type="protein sequence ID" value="NGP16765.1"/>
    <property type="molecule type" value="Genomic_DNA"/>
</dbReference>
<dbReference type="Gene3D" id="2.40.160.10">
    <property type="entry name" value="Porin"/>
    <property type="match status" value="1"/>
</dbReference>
<keyword evidence="3" id="KW-1185">Reference proteome</keyword>
<dbReference type="InterPro" id="IPR018759">
    <property type="entry name" value="BBP2_2"/>
</dbReference>
<feature type="signal peptide" evidence="1">
    <location>
        <begin position="1"/>
        <end position="23"/>
    </location>
</feature>
<feature type="chain" id="PRO_5026900187" evidence="1">
    <location>
        <begin position="24"/>
        <end position="419"/>
    </location>
</feature>
<name>A0A6M1SNB1_9HYPH</name>
<sequence>MTRRHLTLLTLLTASTLTGTALADPLKPISEERLRPGLYPAAPVPEEFAVAPPEPGHPPFDLDWSVGLKGTYTSANTGNSFVSTLNPRFTATRDGLRANVVVDGVAEIAKPWQPQGEMEVPALRLGITATAPIDSTTTGFANASLALNQQLRTTPGLDPLIIQPPEVFTGTAGVGVDRAFGKFTLAARGTAERNIFGATTRRDTGVTDNTASNVWELDSSLRLGFQATPIIEVFAEASTGRDYFDKPSDFGVRSDATDIALRGGVAGEWNSVLSASASAGYGYHNFDDASLADVATQLYDASITYRPDPTISLTARYNTSIEPVGADARGTARISQTAVADVSYIANSWLRLRASADWGRSALTGSTETEQRYGAGAGADYKINSRTAVSADYGYLNRDNSVTGVVDSHTVSLGLTLQR</sequence>
<evidence type="ECO:0000313" key="3">
    <source>
        <dbReference type="Proteomes" id="UP000474802"/>
    </source>
</evidence>
<keyword evidence="1" id="KW-0732">Signal</keyword>
<gene>
    <name evidence="2" type="ORF">G5575_02825</name>
</gene>
<dbReference type="Proteomes" id="UP000474802">
    <property type="component" value="Unassembled WGS sequence"/>
</dbReference>
<evidence type="ECO:0000313" key="2">
    <source>
        <dbReference type="EMBL" id="NGP16765.1"/>
    </source>
</evidence>
<dbReference type="SUPFAM" id="SSF56935">
    <property type="entry name" value="Porins"/>
    <property type="match status" value="1"/>
</dbReference>
<dbReference type="InterPro" id="IPR023614">
    <property type="entry name" value="Porin_dom_sf"/>
</dbReference>
<organism evidence="2 3">
    <name type="scientific">Devosia aurantiaca</name>
    <dbReference type="NCBI Taxonomy" id="2714858"/>
    <lineage>
        <taxon>Bacteria</taxon>
        <taxon>Pseudomonadati</taxon>
        <taxon>Pseudomonadota</taxon>
        <taxon>Alphaproteobacteria</taxon>
        <taxon>Hyphomicrobiales</taxon>
        <taxon>Devosiaceae</taxon>
        <taxon>Devosia</taxon>
    </lineage>
</organism>
<dbReference type="AlphaFoldDB" id="A0A6M1SNB1"/>
<accession>A0A6M1SNB1</accession>
<reference evidence="2 3" key="1">
    <citation type="submission" date="2020-02" db="EMBL/GenBank/DDBJ databases">
        <authorList>
            <person name="Khan S.A."/>
            <person name="Jeon C.O."/>
            <person name="Chun B.H."/>
        </authorList>
    </citation>
    <scope>NUCLEOTIDE SEQUENCE [LARGE SCALE GENOMIC DNA]</scope>
    <source>
        <strain evidence="2 3">H239</strain>
    </source>
</reference>
<comment type="caution">
    <text evidence="2">The sequence shown here is derived from an EMBL/GenBank/DDBJ whole genome shotgun (WGS) entry which is preliminary data.</text>
</comment>
<evidence type="ECO:0000256" key="1">
    <source>
        <dbReference type="SAM" id="SignalP"/>
    </source>
</evidence>